<reference evidence="1 2" key="1">
    <citation type="submission" date="2021-06" db="EMBL/GenBank/DDBJ databases">
        <authorList>
            <person name="Palmer J.M."/>
        </authorList>
    </citation>
    <scope>NUCLEOTIDE SEQUENCE [LARGE SCALE GENOMIC DNA]</scope>
    <source>
        <strain evidence="1 2">GA_2019</strain>
        <tissue evidence="1">Muscle</tissue>
    </source>
</reference>
<name>A0ABV0PSF2_9TELE</name>
<organism evidence="1 2">
    <name type="scientific">Goodea atripinnis</name>
    <dbReference type="NCBI Taxonomy" id="208336"/>
    <lineage>
        <taxon>Eukaryota</taxon>
        <taxon>Metazoa</taxon>
        <taxon>Chordata</taxon>
        <taxon>Craniata</taxon>
        <taxon>Vertebrata</taxon>
        <taxon>Euteleostomi</taxon>
        <taxon>Actinopterygii</taxon>
        <taxon>Neopterygii</taxon>
        <taxon>Teleostei</taxon>
        <taxon>Neoteleostei</taxon>
        <taxon>Acanthomorphata</taxon>
        <taxon>Ovalentaria</taxon>
        <taxon>Atherinomorphae</taxon>
        <taxon>Cyprinodontiformes</taxon>
        <taxon>Goodeidae</taxon>
        <taxon>Goodea</taxon>
    </lineage>
</organism>
<evidence type="ECO:0000313" key="2">
    <source>
        <dbReference type="Proteomes" id="UP001476798"/>
    </source>
</evidence>
<evidence type="ECO:0000313" key="1">
    <source>
        <dbReference type="EMBL" id="MEQ2186406.1"/>
    </source>
</evidence>
<comment type="caution">
    <text evidence="1">The sequence shown here is derived from an EMBL/GenBank/DDBJ whole genome shotgun (WGS) entry which is preliminary data.</text>
</comment>
<proteinExistence type="predicted"/>
<dbReference type="EMBL" id="JAHRIO010083798">
    <property type="protein sequence ID" value="MEQ2186406.1"/>
    <property type="molecule type" value="Genomic_DNA"/>
</dbReference>
<accession>A0ABV0PSF2</accession>
<protein>
    <submittedName>
        <fullName evidence="1">Uncharacterized protein</fullName>
    </submittedName>
</protein>
<dbReference type="Proteomes" id="UP001476798">
    <property type="component" value="Unassembled WGS sequence"/>
</dbReference>
<gene>
    <name evidence="1" type="ORF">GOODEAATRI_028149</name>
</gene>
<feature type="non-terminal residue" evidence="1">
    <location>
        <position position="103"/>
    </location>
</feature>
<sequence>PYTTSAQNVRLYLILLSRSEKVLLTAVCSSRTFCSFLLALHCGVECNTISARAASLHSASPIHRILNLGKILVTMVISLVPAQQRTRILVLRESTSSLDLQTS</sequence>
<keyword evidence="2" id="KW-1185">Reference proteome</keyword>
<feature type="non-terminal residue" evidence="1">
    <location>
        <position position="1"/>
    </location>
</feature>